<dbReference type="EMBL" id="NBIV01000129">
    <property type="protein sequence ID" value="PXF43318.1"/>
    <property type="molecule type" value="Genomic_DNA"/>
</dbReference>
<evidence type="ECO:0000256" key="2">
    <source>
        <dbReference type="ARBA" id="ARBA00005981"/>
    </source>
</evidence>
<evidence type="ECO:0000256" key="7">
    <source>
        <dbReference type="ARBA" id="ARBA00023254"/>
    </source>
</evidence>
<evidence type="ECO:0000256" key="6">
    <source>
        <dbReference type="ARBA" id="ARBA00023242"/>
    </source>
</evidence>
<dbReference type="Proteomes" id="UP000247409">
    <property type="component" value="Unassembled WGS sequence"/>
</dbReference>
<dbReference type="OrthoDB" id="273345at2759"/>
<feature type="domain" description="Leucine zipper with capping helix" evidence="11">
    <location>
        <begin position="150"/>
        <end position="204"/>
    </location>
</feature>
<accession>A0A2V3IML3</accession>
<dbReference type="GO" id="GO:0007131">
    <property type="term" value="P:reciprocal meiotic recombination"/>
    <property type="evidence" value="ECO:0007669"/>
    <property type="project" value="InterPro"/>
</dbReference>
<keyword evidence="4 9" id="KW-0175">Coiled coil</keyword>
<dbReference type="InterPro" id="IPR005647">
    <property type="entry name" value="Mnd1"/>
</dbReference>
<evidence type="ECO:0000256" key="1">
    <source>
        <dbReference type="ARBA" id="ARBA00004123"/>
    </source>
</evidence>
<comment type="caution">
    <text evidence="12">The sequence shown here is derived from an EMBL/GenBank/DDBJ whole genome shotgun (WGS) entry which is preliminary data.</text>
</comment>
<comment type="similarity">
    <text evidence="2 8">Belongs to the MND1 family.</text>
</comment>
<dbReference type="Pfam" id="PF03962">
    <property type="entry name" value="Mnd1"/>
    <property type="match status" value="1"/>
</dbReference>
<keyword evidence="13" id="KW-1185">Reference proteome</keyword>
<reference evidence="12 13" key="1">
    <citation type="journal article" date="2018" name="Mol. Biol. Evol.">
        <title>Analysis of the draft genome of the red seaweed Gracilariopsis chorda provides insights into genome size evolution in Rhodophyta.</title>
        <authorList>
            <person name="Lee J."/>
            <person name="Yang E.C."/>
            <person name="Graf L."/>
            <person name="Yang J.H."/>
            <person name="Qiu H."/>
            <person name="Zel Zion U."/>
            <person name="Chan C.X."/>
            <person name="Stephens T.G."/>
            <person name="Weber A.P.M."/>
            <person name="Boo G.H."/>
            <person name="Boo S.M."/>
            <person name="Kim K.M."/>
            <person name="Shin Y."/>
            <person name="Jung M."/>
            <person name="Lee S.J."/>
            <person name="Yim H.S."/>
            <person name="Lee J.H."/>
            <person name="Bhattacharya D."/>
            <person name="Yoon H.S."/>
        </authorList>
    </citation>
    <scope>NUCLEOTIDE SEQUENCE [LARGE SCALE GENOMIC DNA]</scope>
    <source>
        <strain evidence="12 13">SKKU-2015</strain>
        <tissue evidence="12">Whole body</tissue>
    </source>
</reference>
<dbReference type="GO" id="GO:0005634">
    <property type="term" value="C:nucleus"/>
    <property type="evidence" value="ECO:0007669"/>
    <property type="project" value="UniProtKB-SubCell"/>
</dbReference>
<gene>
    <name evidence="12" type="ORF">BWQ96_06957</name>
</gene>
<dbReference type="STRING" id="448386.A0A2V3IML3"/>
<evidence type="ECO:0000256" key="4">
    <source>
        <dbReference type="ARBA" id="ARBA00023054"/>
    </source>
</evidence>
<dbReference type="InterPro" id="IPR040661">
    <property type="entry name" value="LZ3wCH"/>
</dbReference>
<feature type="domain" description="Mnd1 HTH" evidence="10">
    <location>
        <begin position="16"/>
        <end position="75"/>
    </location>
</feature>
<dbReference type="SMR" id="A0A2V3IML3"/>
<keyword evidence="7" id="KW-0469">Meiosis</keyword>
<evidence type="ECO:0000256" key="8">
    <source>
        <dbReference type="PIRNR" id="PIRNR026991"/>
    </source>
</evidence>
<comment type="subcellular location">
    <subcellularLocation>
        <location evidence="1 8">Nucleus</location>
    </subcellularLocation>
</comment>
<dbReference type="Pfam" id="PF18517">
    <property type="entry name" value="LZ3wCH"/>
    <property type="match status" value="1"/>
</dbReference>
<evidence type="ECO:0000259" key="11">
    <source>
        <dbReference type="Pfam" id="PF18517"/>
    </source>
</evidence>
<evidence type="ECO:0000313" key="12">
    <source>
        <dbReference type="EMBL" id="PXF43318.1"/>
    </source>
</evidence>
<evidence type="ECO:0000259" key="10">
    <source>
        <dbReference type="Pfam" id="PF03962"/>
    </source>
</evidence>
<sequence>MAPRKGLSFDEKRERLMELFTQTADFFTLKELEKIAPKRKGIVSQSVKEVLQSLVDDNMVNTDKCGVQTVFWALPSEASQKRHATLHNLQQAVEHKTTEKAKLAKEVEKLEQGREDTQERRHLLEQISQLEKRKKELDVQLNRFAEFDPEEMERLKEHTRIARESTNRWVDNIFNCQSWAVNKFYMDKRDFSKQFGIPEELDYLEG</sequence>
<feature type="coiled-coil region" evidence="9">
    <location>
        <begin position="86"/>
        <end position="140"/>
    </location>
</feature>
<dbReference type="GO" id="GO:0003690">
    <property type="term" value="F:double-stranded DNA binding"/>
    <property type="evidence" value="ECO:0007669"/>
    <property type="project" value="InterPro"/>
</dbReference>
<evidence type="ECO:0000256" key="3">
    <source>
        <dbReference type="ARBA" id="ARBA00013726"/>
    </source>
</evidence>
<comment type="function">
    <text evidence="8">Required for proper homologous chromosome pairing and efficient cross-over and intragenic recombination during meiosis.</text>
</comment>
<evidence type="ECO:0000256" key="9">
    <source>
        <dbReference type="SAM" id="Coils"/>
    </source>
</evidence>
<dbReference type="PIRSF" id="PIRSF026991">
    <property type="entry name" value="Mnd1"/>
    <property type="match status" value="1"/>
</dbReference>
<keyword evidence="5" id="KW-0233">DNA recombination</keyword>
<name>A0A2V3IML3_9FLOR</name>
<dbReference type="PANTHER" id="PTHR31398">
    <property type="entry name" value="MEIOTIC NUCLEAR DIVISION PROTEIN 1 HOMOLOG"/>
    <property type="match status" value="1"/>
</dbReference>
<keyword evidence="6 8" id="KW-0539">Nucleus</keyword>
<dbReference type="InterPro" id="IPR040453">
    <property type="entry name" value="Mnd1_HTH"/>
</dbReference>
<dbReference type="AlphaFoldDB" id="A0A2V3IML3"/>
<proteinExistence type="inferred from homology"/>
<evidence type="ECO:0000256" key="5">
    <source>
        <dbReference type="ARBA" id="ARBA00023172"/>
    </source>
</evidence>
<protein>
    <recommendedName>
        <fullName evidence="3">Meiotic nuclear division protein 1 homolog</fullName>
    </recommendedName>
</protein>
<dbReference type="PANTHER" id="PTHR31398:SF0">
    <property type="entry name" value="MEIOTIC NUCLEAR DIVISION PROTEIN 1 HOMOLOG"/>
    <property type="match status" value="1"/>
</dbReference>
<evidence type="ECO:0000313" key="13">
    <source>
        <dbReference type="Proteomes" id="UP000247409"/>
    </source>
</evidence>
<organism evidence="12 13">
    <name type="scientific">Gracilariopsis chorda</name>
    <dbReference type="NCBI Taxonomy" id="448386"/>
    <lineage>
        <taxon>Eukaryota</taxon>
        <taxon>Rhodophyta</taxon>
        <taxon>Florideophyceae</taxon>
        <taxon>Rhodymeniophycidae</taxon>
        <taxon>Gracilariales</taxon>
        <taxon>Gracilariaceae</taxon>
        <taxon>Gracilariopsis</taxon>
    </lineage>
</organism>